<dbReference type="InterPro" id="IPR003661">
    <property type="entry name" value="HisK_dim/P_dom"/>
</dbReference>
<dbReference type="SMART" id="SM00387">
    <property type="entry name" value="HATPase_c"/>
    <property type="match status" value="1"/>
</dbReference>
<comment type="subcellular location">
    <subcellularLocation>
        <location evidence="3">Cell membrane</location>
    </subcellularLocation>
</comment>
<evidence type="ECO:0000256" key="9">
    <source>
        <dbReference type="ARBA" id="ARBA00022989"/>
    </source>
</evidence>
<feature type="domain" description="HAMP" evidence="15">
    <location>
        <begin position="183"/>
        <end position="245"/>
    </location>
</feature>
<evidence type="ECO:0000256" key="10">
    <source>
        <dbReference type="ARBA" id="ARBA00023012"/>
    </source>
</evidence>
<dbReference type="InterPro" id="IPR005467">
    <property type="entry name" value="His_kinase_dom"/>
</dbReference>
<reference evidence="16" key="1">
    <citation type="submission" date="2023-02" db="EMBL/GenBank/DDBJ databases">
        <title>Actinokineospora globicatena NBRC 15670.</title>
        <authorList>
            <person name="Ichikawa N."/>
            <person name="Sato H."/>
            <person name="Tonouchi N."/>
        </authorList>
    </citation>
    <scope>NUCLEOTIDE SEQUENCE</scope>
    <source>
        <strain evidence="16">NBRC 15670</strain>
    </source>
</reference>
<evidence type="ECO:0000256" key="8">
    <source>
        <dbReference type="ARBA" id="ARBA00022777"/>
    </source>
</evidence>
<dbReference type="FunFam" id="3.30.565.10:FF:000006">
    <property type="entry name" value="Sensor histidine kinase WalK"/>
    <property type="match status" value="1"/>
</dbReference>
<dbReference type="Pfam" id="PF00512">
    <property type="entry name" value="HisKA"/>
    <property type="match status" value="1"/>
</dbReference>
<dbReference type="Gene3D" id="6.10.340.10">
    <property type="match status" value="1"/>
</dbReference>
<comment type="catalytic activity">
    <reaction evidence="1">
        <text>ATP + protein L-histidine = ADP + protein N-phospho-L-histidine.</text>
        <dbReference type="EC" id="2.7.13.3"/>
    </reaction>
</comment>
<evidence type="ECO:0000313" key="17">
    <source>
        <dbReference type="Proteomes" id="UP001165042"/>
    </source>
</evidence>
<evidence type="ECO:0000256" key="2">
    <source>
        <dbReference type="ARBA" id="ARBA00001968"/>
    </source>
</evidence>
<dbReference type="SUPFAM" id="SSF55874">
    <property type="entry name" value="ATPase domain of HSP90 chaperone/DNA topoisomerase II/histidine kinase"/>
    <property type="match status" value="1"/>
</dbReference>
<evidence type="ECO:0000256" key="7">
    <source>
        <dbReference type="ARBA" id="ARBA00022692"/>
    </source>
</evidence>
<keyword evidence="10" id="KW-0902">Two-component regulatory system</keyword>
<accession>A0A9W6QR84</accession>
<evidence type="ECO:0000256" key="12">
    <source>
        <dbReference type="SAM" id="MobiDB-lite"/>
    </source>
</evidence>
<dbReference type="Pfam" id="PF02518">
    <property type="entry name" value="HATPase_c"/>
    <property type="match status" value="1"/>
</dbReference>
<proteinExistence type="predicted"/>
<feature type="transmembrane region" description="Helical" evidence="13">
    <location>
        <begin position="156"/>
        <end position="182"/>
    </location>
</feature>
<keyword evidence="11 13" id="KW-0472">Membrane</keyword>
<dbReference type="PANTHER" id="PTHR45436">
    <property type="entry name" value="SENSOR HISTIDINE KINASE YKOH"/>
    <property type="match status" value="1"/>
</dbReference>
<protein>
    <recommendedName>
        <fullName evidence="4">histidine kinase</fullName>
        <ecNumber evidence="4">2.7.13.3</ecNumber>
    </recommendedName>
</protein>
<comment type="cofactor">
    <cofactor evidence="2">
        <name>a divalent metal cation</name>
        <dbReference type="ChEBI" id="CHEBI:60240"/>
    </cofactor>
</comment>
<feature type="domain" description="Histidine kinase" evidence="14">
    <location>
        <begin position="260"/>
        <end position="474"/>
    </location>
</feature>
<dbReference type="GO" id="GO:0005886">
    <property type="term" value="C:plasma membrane"/>
    <property type="evidence" value="ECO:0007669"/>
    <property type="project" value="UniProtKB-SubCell"/>
</dbReference>
<dbReference type="AlphaFoldDB" id="A0A9W6QR84"/>
<evidence type="ECO:0000256" key="11">
    <source>
        <dbReference type="ARBA" id="ARBA00023136"/>
    </source>
</evidence>
<organism evidence="16 17">
    <name type="scientific">Actinokineospora globicatena</name>
    <dbReference type="NCBI Taxonomy" id="103729"/>
    <lineage>
        <taxon>Bacteria</taxon>
        <taxon>Bacillati</taxon>
        <taxon>Actinomycetota</taxon>
        <taxon>Actinomycetes</taxon>
        <taxon>Pseudonocardiales</taxon>
        <taxon>Pseudonocardiaceae</taxon>
        <taxon>Actinokineospora</taxon>
    </lineage>
</organism>
<evidence type="ECO:0000313" key="16">
    <source>
        <dbReference type="EMBL" id="GLW95078.1"/>
    </source>
</evidence>
<keyword evidence="8 16" id="KW-0418">Kinase</keyword>
<dbReference type="InterPro" id="IPR036890">
    <property type="entry name" value="HATPase_C_sf"/>
</dbReference>
<keyword evidence="17" id="KW-1185">Reference proteome</keyword>
<evidence type="ECO:0000256" key="5">
    <source>
        <dbReference type="ARBA" id="ARBA00022553"/>
    </source>
</evidence>
<dbReference type="InterPro" id="IPR036097">
    <property type="entry name" value="HisK_dim/P_sf"/>
</dbReference>
<dbReference type="InterPro" id="IPR003660">
    <property type="entry name" value="HAMP_dom"/>
</dbReference>
<dbReference type="CDD" id="cd00075">
    <property type="entry name" value="HATPase"/>
    <property type="match status" value="1"/>
</dbReference>
<dbReference type="SUPFAM" id="SSF47384">
    <property type="entry name" value="Homodimeric domain of signal transducing histidine kinase"/>
    <property type="match status" value="1"/>
</dbReference>
<evidence type="ECO:0000256" key="4">
    <source>
        <dbReference type="ARBA" id="ARBA00012438"/>
    </source>
</evidence>
<keyword evidence="6" id="KW-0808">Transferase</keyword>
<evidence type="ECO:0000259" key="14">
    <source>
        <dbReference type="PROSITE" id="PS50109"/>
    </source>
</evidence>
<dbReference type="InterPro" id="IPR004358">
    <property type="entry name" value="Sig_transdc_His_kin-like_C"/>
</dbReference>
<dbReference type="PROSITE" id="PS50109">
    <property type="entry name" value="HIS_KIN"/>
    <property type="match status" value="1"/>
</dbReference>
<keyword evidence="9 13" id="KW-1133">Transmembrane helix</keyword>
<gene>
    <name evidence="16" type="ORF">Aglo03_58940</name>
</gene>
<keyword evidence="7 13" id="KW-0812">Transmembrane</keyword>
<feature type="compositionally biased region" description="Pro residues" evidence="12">
    <location>
        <begin position="56"/>
        <end position="69"/>
    </location>
</feature>
<dbReference type="SMART" id="SM00304">
    <property type="entry name" value="HAMP"/>
    <property type="match status" value="1"/>
</dbReference>
<evidence type="ECO:0000259" key="15">
    <source>
        <dbReference type="PROSITE" id="PS50885"/>
    </source>
</evidence>
<dbReference type="Pfam" id="PF00672">
    <property type="entry name" value="HAMP"/>
    <property type="match status" value="1"/>
</dbReference>
<feature type="transmembrane region" description="Helical" evidence="13">
    <location>
        <begin position="12"/>
        <end position="34"/>
    </location>
</feature>
<dbReference type="PRINTS" id="PR00344">
    <property type="entry name" value="BCTRLSENSOR"/>
</dbReference>
<keyword evidence="5" id="KW-0597">Phosphoprotein</keyword>
<dbReference type="CDD" id="cd06225">
    <property type="entry name" value="HAMP"/>
    <property type="match status" value="1"/>
</dbReference>
<evidence type="ECO:0000256" key="3">
    <source>
        <dbReference type="ARBA" id="ARBA00004236"/>
    </source>
</evidence>
<dbReference type="Gene3D" id="3.30.565.10">
    <property type="entry name" value="Histidine kinase-like ATPase, C-terminal domain"/>
    <property type="match status" value="1"/>
</dbReference>
<dbReference type="SMART" id="SM00388">
    <property type="entry name" value="HisKA"/>
    <property type="match status" value="1"/>
</dbReference>
<dbReference type="EC" id="2.7.13.3" evidence="4"/>
<dbReference type="Gene3D" id="1.10.287.130">
    <property type="match status" value="1"/>
</dbReference>
<dbReference type="GO" id="GO:0005509">
    <property type="term" value="F:calcium ion binding"/>
    <property type="evidence" value="ECO:0007669"/>
    <property type="project" value="UniProtKB-ARBA"/>
</dbReference>
<feature type="region of interest" description="Disordered" evidence="12">
    <location>
        <begin position="52"/>
        <end position="76"/>
    </location>
</feature>
<dbReference type="CDD" id="cd00082">
    <property type="entry name" value="HisKA"/>
    <property type="match status" value="1"/>
</dbReference>
<evidence type="ECO:0000256" key="13">
    <source>
        <dbReference type="SAM" id="Phobius"/>
    </source>
</evidence>
<comment type="caution">
    <text evidence="16">The sequence shown here is derived from an EMBL/GenBank/DDBJ whole genome shotgun (WGS) entry which is preliminary data.</text>
</comment>
<dbReference type="InterPro" id="IPR003594">
    <property type="entry name" value="HATPase_dom"/>
</dbReference>
<dbReference type="EMBL" id="BSSD01000011">
    <property type="protein sequence ID" value="GLW95078.1"/>
    <property type="molecule type" value="Genomic_DNA"/>
</dbReference>
<evidence type="ECO:0000256" key="1">
    <source>
        <dbReference type="ARBA" id="ARBA00000085"/>
    </source>
</evidence>
<dbReference type="PROSITE" id="PS50885">
    <property type="entry name" value="HAMP"/>
    <property type="match status" value="1"/>
</dbReference>
<dbReference type="GO" id="GO:0000155">
    <property type="term" value="F:phosphorelay sensor kinase activity"/>
    <property type="evidence" value="ECO:0007669"/>
    <property type="project" value="InterPro"/>
</dbReference>
<dbReference type="PANTHER" id="PTHR45436:SF5">
    <property type="entry name" value="SENSOR HISTIDINE KINASE TRCS"/>
    <property type="match status" value="1"/>
</dbReference>
<dbReference type="InterPro" id="IPR050428">
    <property type="entry name" value="TCS_sensor_his_kinase"/>
</dbReference>
<sequence>MSLRARLIAEQLVLLSLVLLVAGVVTVFGLRAYLVDQLDTQLAGASQRAADFLSRPPRPGFDPNRPPSGAPGQDLGTINAALRGGQVISAQRQTTAEEPEDIPTSLYATLAALPVDGGARDRDLGDLGQYRLMAVSTQTGAVVVTGRPLATLEATLWTAGLVLGGVSLIGLTIAGVAGVLIVRRTLRPLDRMAATARRVAELPLDRGEVALSVRVPKADTDPRTEVGQVGSALNRMLGHIGAALSARHASETRVRQFVADASHELRTPLAAIRGYAELARRRGDEVPPDVAHAISRVESEARRMTTLVEDLLLLARLDSGRPLLYETVDLSRLVLDTVGDAKVAGPDHAWRLELPAEPVLAVGDQARLHQVLANLLANGRTHTPAGTTITVALRVDGPEAVLSVVDDGPGIPAELLPEVFERFARGDESRSRAQGSTGLGLAIVSAVVAAHHGSVAVSSSPGRTAFTVKVPAASESIAAGIG</sequence>
<dbReference type="Proteomes" id="UP001165042">
    <property type="component" value="Unassembled WGS sequence"/>
</dbReference>
<dbReference type="FunFam" id="1.10.287.130:FF:000001">
    <property type="entry name" value="Two-component sensor histidine kinase"/>
    <property type="match status" value="1"/>
</dbReference>
<evidence type="ECO:0000256" key="6">
    <source>
        <dbReference type="ARBA" id="ARBA00022679"/>
    </source>
</evidence>
<name>A0A9W6QR84_9PSEU</name>